<evidence type="ECO:0000313" key="12">
    <source>
        <dbReference type="EMBL" id="GAA5216120.1"/>
    </source>
</evidence>
<gene>
    <name evidence="12" type="ORF">GCM10023323_67900</name>
</gene>
<evidence type="ECO:0000256" key="9">
    <source>
        <dbReference type="ARBA" id="ARBA00023136"/>
    </source>
</evidence>
<evidence type="ECO:0000256" key="3">
    <source>
        <dbReference type="ARBA" id="ARBA00008731"/>
    </source>
</evidence>
<evidence type="ECO:0000256" key="8">
    <source>
        <dbReference type="ARBA" id="ARBA00023018"/>
    </source>
</evidence>
<comment type="caution">
    <text evidence="12">The sequence shown here is derived from an EMBL/GenBank/DDBJ whole genome shotgun (WGS) entry which is preliminary data.</text>
</comment>
<dbReference type="InterPro" id="IPR026765">
    <property type="entry name" value="Tmem163"/>
</dbReference>
<evidence type="ECO:0000256" key="11">
    <source>
        <dbReference type="SAM" id="MobiDB-lite"/>
    </source>
</evidence>
<keyword evidence="7" id="KW-1133">Transmembrane helix</keyword>
<feature type="region of interest" description="Disordered" evidence="11">
    <location>
        <begin position="92"/>
        <end position="130"/>
    </location>
</feature>
<dbReference type="SUPFAM" id="SSF161111">
    <property type="entry name" value="Cation efflux protein transmembrane domain-like"/>
    <property type="match status" value="1"/>
</dbReference>
<keyword evidence="4" id="KW-0812">Transmembrane</keyword>
<dbReference type="PANTHER" id="PTHR31937">
    <property type="entry name" value="TRANSMEMBRANE PROTEIN 163"/>
    <property type="match status" value="1"/>
</dbReference>
<keyword evidence="13" id="KW-1185">Reference proteome</keyword>
<comment type="similarity">
    <text evidence="3">Belongs to the TMEM163 family.</text>
</comment>
<keyword evidence="9" id="KW-0472">Membrane</keyword>
<accession>A0ABP9TFG6</accession>
<dbReference type="InterPro" id="IPR027469">
    <property type="entry name" value="Cation_efflux_TMD_sf"/>
</dbReference>
<evidence type="ECO:0000256" key="6">
    <source>
        <dbReference type="ARBA" id="ARBA00022833"/>
    </source>
</evidence>
<reference evidence="13" key="1">
    <citation type="journal article" date="2019" name="Int. J. Syst. Evol. Microbiol.">
        <title>The Global Catalogue of Microorganisms (GCM) 10K type strain sequencing project: providing services to taxonomists for standard genome sequencing and annotation.</title>
        <authorList>
            <consortium name="The Broad Institute Genomics Platform"/>
            <consortium name="The Broad Institute Genome Sequencing Center for Infectious Disease"/>
            <person name="Wu L."/>
            <person name="Ma J."/>
        </authorList>
    </citation>
    <scope>NUCLEOTIDE SEQUENCE [LARGE SCALE GENOMIC DNA]</scope>
    <source>
        <strain evidence="13">JCM 18306</strain>
    </source>
</reference>
<evidence type="ECO:0000256" key="2">
    <source>
        <dbReference type="ARBA" id="ARBA00004644"/>
    </source>
</evidence>
<proteinExistence type="inferred from homology"/>
<dbReference type="EMBL" id="BAABJR010000024">
    <property type="protein sequence ID" value="GAA5216120.1"/>
    <property type="molecule type" value="Genomic_DNA"/>
</dbReference>
<evidence type="ECO:0000256" key="1">
    <source>
        <dbReference type="ARBA" id="ARBA00004146"/>
    </source>
</evidence>
<evidence type="ECO:0000256" key="5">
    <source>
        <dbReference type="ARBA" id="ARBA00022753"/>
    </source>
</evidence>
<keyword evidence="6" id="KW-0862">Zinc</keyword>
<comment type="subcellular location">
    <subcellularLocation>
        <location evidence="2">Cytoplasmic vesicle</location>
        <location evidence="2">Secretory vesicle</location>
        <location evidence="2">Synaptic vesicle membrane</location>
        <topology evidence="2">Multi-pass membrane protein</topology>
    </subcellularLocation>
    <subcellularLocation>
        <location evidence="1">Early endosome membrane</location>
    </subcellularLocation>
</comment>
<keyword evidence="8" id="KW-0770">Synapse</keyword>
<protein>
    <recommendedName>
        <fullName evidence="14">Cation transporter</fullName>
    </recommendedName>
</protein>
<dbReference type="Proteomes" id="UP001499878">
    <property type="component" value="Unassembled WGS sequence"/>
</dbReference>
<evidence type="ECO:0008006" key="14">
    <source>
        <dbReference type="Google" id="ProtNLM"/>
    </source>
</evidence>
<organism evidence="12 13">
    <name type="scientific">Streptomyces thinghirensis</name>
    <dbReference type="NCBI Taxonomy" id="551547"/>
    <lineage>
        <taxon>Bacteria</taxon>
        <taxon>Bacillati</taxon>
        <taxon>Actinomycetota</taxon>
        <taxon>Actinomycetes</taxon>
        <taxon>Kitasatosporales</taxon>
        <taxon>Streptomycetaceae</taxon>
        <taxon>Streptomyces</taxon>
    </lineage>
</organism>
<dbReference type="PANTHER" id="PTHR31937:SF2">
    <property type="entry name" value="TRANSMEMBRANE PROTEIN 163"/>
    <property type="match status" value="1"/>
</dbReference>
<evidence type="ECO:0000256" key="4">
    <source>
        <dbReference type="ARBA" id="ARBA00022692"/>
    </source>
</evidence>
<evidence type="ECO:0000256" key="10">
    <source>
        <dbReference type="ARBA" id="ARBA00023329"/>
    </source>
</evidence>
<sequence length="130" mass="14128">MPGCRRKGLLLMAAEISLGPAPARWDALGRRIRFLVAGTIAYNVIEAIVAITAGSNASSSALMGFGLDSVIEVSSAAAVAWRFSAREHHVREAREKRHCGSSRCRSSPWPPSYRWTRADPWSAAGKPSRH</sequence>
<keyword evidence="5" id="KW-0967">Endosome</keyword>
<name>A0ABP9TFG6_9ACTN</name>
<evidence type="ECO:0000256" key="7">
    <source>
        <dbReference type="ARBA" id="ARBA00022989"/>
    </source>
</evidence>
<keyword evidence="10" id="KW-0968">Cytoplasmic vesicle</keyword>
<evidence type="ECO:0000313" key="13">
    <source>
        <dbReference type="Proteomes" id="UP001499878"/>
    </source>
</evidence>